<feature type="transmembrane region" description="Helical" evidence="7">
    <location>
        <begin position="122"/>
        <end position="138"/>
    </location>
</feature>
<organism evidence="9 10">
    <name type="scientific">Limosilactobacillus gastricus DSM 16045</name>
    <dbReference type="NCBI Taxonomy" id="1423749"/>
    <lineage>
        <taxon>Bacteria</taxon>
        <taxon>Bacillati</taxon>
        <taxon>Bacillota</taxon>
        <taxon>Bacilli</taxon>
        <taxon>Lactobacillales</taxon>
        <taxon>Lactobacillaceae</taxon>
        <taxon>Limosilactobacillus</taxon>
    </lineage>
</organism>
<accession>A0A0R1VH33</accession>
<sequence length="295" mass="32577">MSKQQAKLGLICVALLWGISYFLDQLAINAGMHSSMINAWRGGLCALTGLVIFHRQLKHLTAYDLRVGLISGIISFLGYYFQTDALRYTTPAKNAFITSLYVIIAPFIIWAIWRERPQRKEWLAMLIAIFGTAFISGLSLTDLHLQSGDLLSLIGAIFWAGQLIVFGRYAGKASSPWVVITLIGLVEFFVGTICTCLFERATFHQINWLAAIIPLAILAIGITFIAQGLQIISQRQVDPATAGLILITESLFAGIFSVLFGFDKLTSHLIIGGSLLILANIVMQLDLVHLRKIKH</sequence>
<evidence type="ECO:0000256" key="1">
    <source>
        <dbReference type="ARBA" id="ARBA00004651"/>
    </source>
</evidence>
<feature type="transmembrane region" description="Helical" evidence="7">
    <location>
        <begin position="177"/>
        <end position="200"/>
    </location>
</feature>
<evidence type="ECO:0000259" key="8">
    <source>
        <dbReference type="Pfam" id="PF00892"/>
    </source>
</evidence>
<keyword evidence="6 7" id="KW-0472">Membrane</keyword>
<keyword evidence="5 7" id="KW-1133">Transmembrane helix</keyword>
<evidence type="ECO:0000256" key="7">
    <source>
        <dbReference type="SAM" id="Phobius"/>
    </source>
</evidence>
<feature type="transmembrane region" description="Helical" evidence="7">
    <location>
        <begin position="206"/>
        <end position="229"/>
    </location>
</feature>
<comment type="subcellular location">
    <subcellularLocation>
        <location evidence="1">Cell membrane</location>
        <topology evidence="1">Multi-pass membrane protein</topology>
    </subcellularLocation>
</comment>
<proteinExistence type="inferred from homology"/>
<dbReference type="PANTHER" id="PTHR42920">
    <property type="entry name" value="OS03G0707200 PROTEIN-RELATED"/>
    <property type="match status" value="1"/>
</dbReference>
<evidence type="ECO:0000256" key="2">
    <source>
        <dbReference type="ARBA" id="ARBA00007362"/>
    </source>
</evidence>
<feature type="transmembrane region" description="Helical" evidence="7">
    <location>
        <begin position="65"/>
        <end position="82"/>
    </location>
</feature>
<feature type="domain" description="EamA" evidence="8">
    <location>
        <begin position="8"/>
        <end position="136"/>
    </location>
</feature>
<comment type="caution">
    <text evidence="9">The sequence shown here is derived from an EMBL/GenBank/DDBJ whole genome shotgun (WGS) entry which is preliminary data.</text>
</comment>
<dbReference type="GO" id="GO:0005886">
    <property type="term" value="C:plasma membrane"/>
    <property type="evidence" value="ECO:0007669"/>
    <property type="project" value="UniProtKB-SubCell"/>
</dbReference>
<evidence type="ECO:0000256" key="4">
    <source>
        <dbReference type="ARBA" id="ARBA00022692"/>
    </source>
</evidence>
<gene>
    <name evidence="9" type="ORF">FC60_GL000772</name>
</gene>
<keyword evidence="10" id="KW-1185">Reference proteome</keyword>
<protein>
    <submittedName>
        <fullName evidence="9">Membrane protein</fullName>
    </submittedName>
</protein>
<dbReference type="InterPro" id="IPR051258">
    <property type="entry name" value="Diverse_Substrate_Transporter"/>
</dbReference>
<evidence type="ECO:0000313" key="9">
    <source>
        <dbReference type="EMBL" id="KRM03451.1"/>
    </source>
</evidence>
<dbReference type="InterPro" id="IPR037185">
    <property type="entry name" value="EmrE-like"/>
</dbReference>
<feature type="transmembrane region" description="Helical" evidence="7">
    <location>
        <begin position="268"/>
        <end position="288"/>
    </location>
</feature>
<dbReference type="Pfam" id="PF00892">
    <property type="entry name" value="EamA"/>
    <property type="match status" value="2"/>
</dbReference>
<dbReference type="Proteomes" id="UP000051739">
    <property type="component" value="Unassembled WGS sequence"/>
</dbReference>
<feature type="transmembrane region" description="Helical" evidence="7">
    <location>
        <begin position="94"/>
        <end position="113"/>
    </location>
</feature>
<comment type="similarity">
    <text evidence="2">Belongs to the EamA transporter family.</text>
</comment>
<feature type="transmembrane region" description="Helical" evidence="7">
    <location>
        <begin position="241"/>
        <end position="262"/>
    </location>
</feature>
<evidence type="ECO:0000256" key="6">
    <source>
        <dbReference type="ARBA" id="ARBA00023136"/>
    </source>
</evidence>
<dbReference type="PANTHER" id="PTHR42920:SF5">
    <property type="entry name" value="EAMA DOMAIN-CONTAINING PROTEIN"/>
    <property type="match status" value="1"/>
</dbReference>
<dbReference type="SUPFAM" id="SSF103481">
    <property type="entry name" value="Multidrug resistance efflux transporter EmrE"/>
    <property type="match status" value="2"/>
</dbReference>
<keyword evidence="3" id="KW-1003">Cell membrane</keyword>
<reference evidence="9 10" key="1">
    <citation type="journal article" date="2015" name="Genome Announc.">
        <title>Expanding the biotechnology potential of lactobacilli through comparative genomics of 213 strains and associated genera.</title>
        <authorList>
            <person name="Sun Z."/>
            <person name="Harris H.M."/>
            <person name="McCann A."/>
            <person name="Guo C."/>
            <person name="Argimon S."/>
            <person name="Zhang W."/>
            <person name="Yang X."/>
            <person name="Jeffery I.B."/>
            <person name="Cooney J.C."/>
            <person name="Kagawa T.F."/>
            <person name="Liu W."/>
            <person name="Song Y."/>
            <person name="Salvetti E."/>
            <person name="Wrobel A."/>
            <person name="Rasinkangas P."/>
            <person name="Parkhill J."/>
            <person name="Rea M.C."/>
            <person name="O'Sullivan O."/>
            <person name="Ritari J."/>
            <person name="Douillard F.P."/>
            <person name="Paul Ross R."/>
            <person name="Yang R."/>
            <person name="Briner A.E."/>
            <person name="Felis G.E."/>
            <person name="de Vos W.M."/>
            <person name="Barrangou R."/>
            <person name="Klaenhammer T.R."/>
            <person name="Caufield P.W."/>
            <person name="Cui Y."/>
            <person name="Zhang H."/>
            <person name="O'Toole P.W."/>
        </authorList>
    </citation>
    <scope>NUCLEOTIDE SEQUENCE [LARGE SCALE GENOMIC DNA]</scope>
    <source>
        <strain evidence="9 10">DSM 16045</strain>
    </source>
</reference>
<dbReference type="InterPro" id="IPR000620">
    <property type="entry name" value="EamA_dom"/>
</dbReference>
<dbReference type="RefSeq" id="WP_056936650.1">
    <property type="nucleotide sequence ID" value="NZ_AZFN01000002.1"/>
</dbReference>
<feature type="transmembrane region" description="Helical" evidence="7">
    <location>
        <begin position="150"/>
        <end position="170"/>
    </location>
</feature>
<dbReference type="AlphaFoldDB" id="A0A0R1VH33"/>
<dbReference type="EMBL" id="AZFN01000002">
    <property type="protein sequence ID" value="KRM03451.1"/>
    <property type="molecule type" value="Genomic_DNA"/>
</dbReference>
<evidence type="ECO:0000256" key="5">
    <source>
        <dbReference type="ARBA" id="ARBA00022989"/>
    </source>
</evidence>
<feature type="domain" description="EamA" evidence="8">
    <location>
        <begin position="147"/>
        <end position="281"/>
    </location>
</feature>
<evidence type="ECO:0000256" key="3">
    <source>
        <dbReference type="ARBA" id="ARBA00022475"/>
    </source>
</evidence>
<feature type="transmembrane region" description="Helical" evidence="7">
    <location>
        <begin position="7"/>
        <end position="23"/>
    </location>
</feature>
<name>A0A0R1VH33_9LACO</name>
<evidence type="ECO:0000313" key="10">
    <source>
        <dbReference type="Proteomes" id="UP000051739"/>
    </source>
</evidence>
<keyword evidence="4 7" id="KW-0812">Transmembrane</keyword>
<dbReference type="PATRIC" id="fig|1423749.3.peg.776"/>